<dbReference type="RefSeq" id="XP_031563042.1">
    <property type="nucleotide sequence ID" value="XM_031707182.1"/>
</dbReference>
<accession>A0A6P8IBU6</accession>
<dbReference type="OrthoDB" id="5974016at2759"/>
<reference evidence="2" key="1">
    <citation type="submission" date="2025-08" db="UniProtKB">
        <authorList>
            <consortium name="RefSeq"/>
        </authorList>
    </citation>
    <scope>IDENTIFICATION</scope>
    <source>
        <tissue evidence="2">Tentacle</tissue>
    </source>
</reference>
<evidence type="ECO:0000313" key="2">
    <source>
        <dbReference type="RefSeq" id="XP_031563042.1"/>
    </source>
</evidence>
<keyword evidence="1" id="KW-1185">Reference proteome</keyword>
<organism evidence="1 2">
    <name type="scientific">Actinia tenebrosa</name>
    <name type="common">Australian red waratah sea anemone</name>
    <dbReference type="NCBI Taxonomy" id="6105"/>
    <lineage>
        <taxon>Eukaryota</taxon>
        <taxon>Metazoa</taxon>
        <taxon>Cnidaria</taxon>
        <taxon>Anthozoa</taxon>
        <taxon>Hexacorallia</taxon>
        <taxon>Actiniaria</taxon>
        <taxon>Actiniidae</taxon>
        <taxon>Actinia</taxon>
    </lineage>
</organism>
<dbReference type="InParanoid" id="A0A6P8IBU6"/>
<sequence length="373" mass="41095">MWFQTLKTRQTVKNLTTSNSHGQLAAIEYSDKKVDVHMLKRETSPLSLDENTSVAFVNLEDGSIYLISVCVCVKGRSVLEFKAWDVTNNFGFTAKDITVQDMQRLNMNDSKSKAIVNLPEVSATQNPVKINSLMDYIAIPVGPTLVAMWKCKKTDNSCISLELVTAVRTSMVVQDIGLMFSDEDTKNSIPSLVVGESSGVQIFTAAKSVHTDVLSSSTDEEDTVFNSIFFRFPSVDQSSTVQDIQRSSFSSCIICDNNGCLWFLTFSKLIPIHLPSSKNGNAVYAVQAKSKKVPEGWLAVVQKNQTINLYKLDDVIKMSDAGLIAQPWHVIFSTCQLNCVSFIDMNTLAAGSPSNRTLSLWVGLDSIGQRKAS</sequence>
<protein>
    <submittedName>
        <fullName evidence="2">Uncharacterized protein LOC116298658</fullName>
    </submittedName>
</protein>
<name>A0A6P8IBU6_ACTTE</name>
<gene>
    <name evidence="2" type="primary">LOC116298658</name>
</gene>
<dbReference type="AlphaFoldDB" id="A0A6P8IBU6"/>
<evidence type="ECO:0000313" key="1">
    <source>
        <dbReference type="Proteomes" id="UP000515163"/>
    </source>
</evidence>
<dbReference type="GeneID" id="116298658"/>
<dbReference type="Proteomes" id="UP000515163">
    <property type="component" value="Unplaced"/>
</dbReference>
<proteinExistence type="predicted"/>
<dbReference type="KEGG" id="aten:116298658"/>